<keyword evidence="3" id="KW-1185">Reference proteome</keyword>
<dbReference type="PATRIC" id="fig|1114856.3.peg.1302"/>
<evidence type="ECO:0000256" key="1">
    <source>
        <dbReference type="SAM" id="Phobius"/>
    </source>
</evidence>
<dbReference type="STRING" id="1114856.GCA_000383975_01037"/>
<organism evidence="2 3">
    <name type="scientific">Natronorubrum tibetense GA33</name>
    <dbReference type="NCBI Taxonomy" id="1114856"/>
    <lineage>
        <taxon>Archaea</taxon>
        <taxon>Methanobacteriati</taxon>
        <taxon>Methanobacteriota</taxon>
        <taxon>Stenosarchaea group</taxon>
        <taxon>Halobacteria</taxon>
        <taxon>Halobacteriales</taxon>
        <taxon>Natrialbaceae</taxon>
        <taxon>Natronorubrum</taxon>
    </lineage>
</organism>
<feature type="transmembrane region" description="Helical" evidence="1">
    <location>
        <begin position="30"/>
        <end position="49"/>
    </location>
</feature>
<accession>L9W0S8</accession>
<evidence type="ECO:0000313" key="2">
    <source>
        <dbReference type="EMBL" id="ELY42911.1"/>
    </source>
</evidence>
<protein>
    <submittedName>
        <fullName evidence="2">Uncharacterized protein</fullName>
    </submittedName>
</protein>
<dbReference type="RefSeq" id="WP_006089068.1">
    <property type="nucleotide sequence ID" value="NZ_AOHW01000022.1"/>
</dbReference>
<dbReference type="Proteomes" id="UP000011599">
    <property type="component" value="Unassembled WGS sequence"/>
</dbReference>
<proteinExistence type="predicted"/>
<comment type="caution">
    <text evidence="2">The sequence shown here is derived from an EMBL/GenBank/DDBJ whole genome shotgun (WGS) entry which is preliminary data.</text>
</comment>
<dbReference type="AlphaFoldDB" id="L9W0S8"/>
<gene>
    <name evidence="2" type="ORF">C496_06242</name>
</gene>
<reference evidence="2 3" key="1">
    <citation type="journal article" date="2014" name="PLoS Genet.">
        <title>Phylogenetically driven sequencing of extremely halophilic archaea reveals strategies for static and dynamic osmo-response.</title>
        <authorList>
            <person name="Becker E.A."/>
            <person name="Seitzer P.M."/>
            <person name="Tritt A."/>
            <person name="Larsen D."/>
            <person name="Krusor M."/>
            <person name="Yao A.I."/>
            <person name="Wu D."/>
            <person name="Madern D."/>
            <person name="Eisen J.A."/>
            <person name="Darling A.E."/>
            <person name="Facciotti M.T."/>
        </authorList>
    </citation>
    <scope>NUCLEOTIDE SEQUENCE [LARGE SCALE GENOMIC DNA]</scope>
    <source>
        <strain evidence="2 3">GA33</strain>
    </source>
</reference>
<dbReference type="EMBL" id="AOHW01000022">
    <property type="protein sequence ID" value="ELY42911.1"/>
    <property type="molecule type" value="Genomic_DNA"/>
</dbReference>
<keyword evidence="1" id="KW-1133">Transmembrane helix</keyword>
<keyword evidence="1" id="KW-0472">Membrane</keyword>
<name>L9W0S8_9EURY</name>
<feature type="transmembrane region" description="Helical" evidence="1">
    <location>
        <begin position="5"/>
        <end position="24"/>
    </location>
</feature>
<keyword evidence="1" id="KW-0812">Transmembrane</keyword>
<dbReference type="eggNOG" id="ENOG502N5KS">
    <property type="taxonomic scope" value="Archaea"/>
</dbReference>
<sequence>MNQLVWVLAVLYVVLGAGLFYGLAIGSGTLALAAGGLLAALAVPQWIVLSRADGRTRNPGPVPRERT</sequence>
<evidence type="ECO:0000313" key="3">
    <source>
        <dbReference type="Proteomes" id="UP000011599"/>
    </source>
</evidence>